<evidence type="ECO:0000313" key="3">
    <source>
        <dbReference type="Proteomes" id="UP000662888"/>
    </source>
</evidence>
<proteinExistence type="predicted"/>
<name>A0AA48WCY9_9BURK</name>
<accession>A0AA48WCY9</accession>
<protein>
    <submittedName>
        <fullName evidence="2">Winged helix-turn-helix transcriptional regulator</fullName>
    </submittedName>
</protein>
<dbReference type="PROSITE" id="PS50987">
    <property type="entry name" value="HTH_ARSR_2"/>
    <property type="match status" value="1"/>
</dbReference>
<evidence type="ECO:0000259" key="1">
    <source>
        <dbReference type="PROSITE" id="PS50987"/>
    </source>
</evidence>
<dbReference type="NCBIfam" id="NF033788">
    <property type="entry name" value="HTH_metalloreg"/>
    <property type="match status" value="1"/>
</dbReference>
<dbReference type="SMART" id="SM00418">
    <property type="entry name" value="HTH_ARSR"/>
    <property type="match status" value="1"/>
</dbReference>
<dbReference type="Gene3D" id="1.10.10.10">
    <property type="entry name" value="Winged helix-like DNA-binding domain superfamily/Winged helix DNA-binding domain"/>
    <property type="match status" value="1"/>
</dbReference>
<dbReference type="InterPro" id="IPR011991">
    <property type="entry name" value="ArsR-like_HTH"/>
</dbReference>
<dbReference type="CDD" id="cd00090">
    <property type="entry name" value="HTH_ARSR"/>
    <property type="match status" value="1"/>
</dbReference>
<reference evidence="2 3" key="1">
    <citation type="submission" date="2020-11" db="EMBL/GenBank/DDBJ databases">
        <authorList>
            <person name="Sun Q."/>
        </authorList>
    </citation>
    <scope>NUCLEOTIDE SEQUENCE [LARGE SCALE GENOMIC DNA]</scope>
    <source>
        <strain evidence="2 3">P8398</strain>
    </source>
</reference>
<dbReference type="SUPFAM" id="SSF46785">
    <property type="entry name" value="Winged helix' DNA-binding domain"/>
    <property type="match status" value="1"/>
</dbReference>
<feature type="domain" description="HTH arsR-type" evidence="1">
    <location>
        <begin position="1"/>
        <end position="93"/>
    </location>
</feature>
<dbReference type="RefSeq" id="WP_206088837.1">
    <property type="nucleotide sequence ID" value="NZ_CP065053.1"/>
</dbReference>
<evidence type="ECO:0000313" key="2">
    <source>
        <dbReference type="EMBL" id="QPI49274.1"/>
    </source>
</evidence>
<dbReference type="InterPro" id="IPR036390">
    <property type="entry name" value="WH_DNA-bd_sf"/>
</dbReference>
<dbReference type="PANTHER" id="PTHR38600">
    <property type="entry name" value="TRANSCRIPTIONAL REGULATORY PROTEIN"/>
    <property type="match status" value="1"/>
</dbReference>
<dbReference type="InterPro" id="IPR001845">
    <property type="entry name" value="HTH_ArsR_DNA-bd_dom"/>
</dbReference>
<dbReference type="PANTHER" id="PTHR38600:SF2">
    <property type="entry name" value="SLL0088 PROTEIN"/>
    <property type="match status" value="1"/>
</dbReference>
<dbReference type="PRINTS" id="PR00778">
    <property type="entry name" value="HTHARSR"/>
</dbReference>
<dbReference type="InterPro" id="IPR036388">
    <property type="entry name" value="WH-like_DNA-bd_sf"/>
</dbReference>
<dbReference type="Proteomes" id="UP000662888">
    <property type="component" value="Chromosome"/>
</dbReference>
<sequence>MQNNASEVLFKTLADPTRRAIFERLCRDGELTVGALTAQAGISQPAVSKHLKNLKEAGLVRDRPAGRQTHFSAQPQALAPLLDWTAQMSAFWESRFDSLDDLLKRMDQ</sequence>
<dbReference type="EMBL" id="CP065053">
    <property type="protein sequence ID" value="QPI49274.1"/>
    <property type="molecule type" value="Genomic_DNA"/>
</dbReference>
<dbReference type="Pfam" id="PF12840">
    <property type="entry name" value="HTH_20"/>
    <property type="match status" value="1"/>
</dbReference>
<keyword evidence="3" id="KW-1185">Reference proteome</keyword>
<gene>
    <name evidence="2" type="ORF">IV454_28110</name>
</gene>
<organism evidence="2 3">
    <name type="scientific">Massilia antarctica</name>
    <dbReference type="NCBI Taxonomy" id="2765360"/>
    <lineage>
        <taxon>Bacteria</taxon>
        <taxon>Pseudomonadati</taxon>
        <taxon>Pseudomonadota</taxon>
        <taxon>Betaproteobacteria</taxon>
        <taxon>Burkholderiales</taxon>
        <taxon>Oxalobacteraceae</taxon>
        <taxon>Telluria group</taxon>
        <taxon>Massilia</taxon>
    </lineage>
</organism>